<accession>A0AA39ULS5</accession>
<sequence length="70" mass="7586">MTSCTLAPKAKDGRPLPSFDELPNLHNFKGCAWGLWGEEDQLGTVNLLTDDVVKQAATEEIRTGQGVSLN</sequence>
<evidence type="ECO:0000313" key="2">
    <source>
        <dbReference type="Proteomes" id="UP001175228"/>
    </source>
</evidence>
<dbReference type="EMBL" id="JAUEPU010000025">
    <property type="protein sequence ID" value="KAK0493303.1"/>
    <property type="molecule type" value="Genomic_DNA"/>
</dbReference>
<comment type="caution">
    <text evidence="1">The sequence shown here is derived from an EMBL/GenBank/DDBJ whole genome shotgun (WGS) entry which is preliminary data.</text>
</comment>
<organism evidence="1 2">
    <name type="scientific">Armillaria luteobubalina</name>
    <dbReference type="NCBI Taxonomy" id="153913"/>
    <lineage>
        <taxon>Eukaryota</taxon>
        <taxon>Fungi</taxon>
        <taxon>Dikarya</taxon>
        <taxon>Basidiomycota</taxon>
        <taxon>Agaricomycotina</taxon>
        <taxon>Agaricomycetes</taxon>
        <taxon>Agaricomycetidae</taxon>
        <taxon>Agaricales</taxon>
        <taxon>Marasmiineae</taxon>
        <taxon>Physalacriaceae</taxon>
        <taxon>Armillaria</taxon>
    </lineage>
</organism>
<name>A0AA39ULS5_9AGAR</name>
<protein>
    <submittedName>
        <fullName evidence="1">Uncharacterized protein</fullName>
    </submittedName>
</protein>
<dbReference type="PANTHER" id="PTHR34861:SF10">
    <property type="entry name" value="CYCLASE"/>
    <property type="match status" value="1"/>
</dbReference>
<reference evidence="1" key="1">
    <citation type="submission" date="2023-06" db="EMBL/GenBank/DDBJ databases">
        <authorList>
            <consortium name="Lawrence Berkeley National Laboratory"/>
            <person name="Ahrendt S."/>
            <person name="Sahu N."/>
            <person name="Indic B."/>
            <person name="Wong-Bajracharya J."/>
            <person name="Merenyi Z."/>
            <person name="Ke H.-M."/>
            <person name="Monk M."/>
            <person name="Kocsube S."/>
            <person name="Drula E."/>
            <person name="Lipzen A."/>
            <person name="Balint B."/>
            <person name="Henrissat B."/>
            <person name="Andreopoulos B."/>
            <person name="Martin F.M."/>
            <person name="Harder C.B."/>
            <person name="Rigling D."/>
            <person name="Ford K.L."/>
            <person name="Foster G.D."/>
            <person name="Pangilinan J."/>
            <person name="Papanicolaou A."/>
            <person name="Barry K."/>
            <person name="LaButti K."/>
            <person name="Viragh M."/>
            <person name="Koriabine M."/>
            <person name="Yan M."/>
            <person name="Riley R."/>
            <person name="Champramary S."/>
            <person name="Plett K.L."/>
            <person name="Tsai I.J."/>
            <person name="Slot J."/>
            <person name="Sipos G."/>
            <person name="Plett J."/>
            <person name="Nagy L.G."/>
            <person name="Grigoriev I.V."/>
        </authorList>
    </citation>
    <scope>NUCLEOTIDE SEQUENCE</scope>
    <source>
        <strain evidence="1">HWK02</strain>
    </source>
</reference>
<dbReference type="Proteomes" id="UP001175228">
    <property type="component" value="Unassembled WGS sequence"/>
</dbReference>
<dbReference type="PANTHER" id="PTHR34861">
    <property type="match status" value="1"/>
</dbReference>
<gene>
    <name evidence="1" type="ORF">EDD18DRAFT_416440</name>
</gene>
<keyword evidence="2" id="KW-1185">Reference proteome</keyword>
<dbReference type="AlphaFoldDB" id="A0AA39ULS5"/>
<proteinExistence type="predicted"/>
<evidence type="ECO:0000313" key="1">
    <source>
        <dbReference type="EMBL" id="KAK0493303.1"/>
    </source>
</evidence>